<dbReference type="InterPro" id="IPR003008">
    <property type="entry name" value="Tubulin_FtsZ_GTPase"/>
</dbReference>
<dbReference type="Pfam" id="PF03953">
    <property type="entry name" value="Tubulin_C"/>
    <property type="match status" value="1"/>
</dbReference>
<evidence type="ECO:0000256" key="1">
    <source>
        <dbReference type="ARBA" id="ARBA00009636"/>
    </source>
</evidence>
<dbReference type="Pfam" id="PF00091">
    <property type="entry name" value="Tubulin"/>
    <property type="match status" value="1"/>
</dbReference>
<dbReference type="PANTHER" id="PTHR11588">
    <property type="entry name" value="TUBULIN"/>
    <property type="match status" value="1"/>
</dbReference>
<keyword evidence="3 5" id="KW-0547">Nucleotide-binding</keyword>
<dbReference type="InterPro" id="IPR000217">
    <property type="entry name" value="Tubulin"/>
</dbReference>
<evidence type="ECO:0000256" key="5">
    <source>
        <dbReference type="RuleBase" id="RU000352"/>
    </source>
</evidence>
<dbReference type="EMBL" id="OA568621">
    <property type="protein sequence ID" value="CAD7201719.1"/>
    <property type="molecule type" value="Genomic_DNA"/>
</dbReference>
<dbReference type="SUPFAM" id="SSF52490">
    <property type="entry name" value="Tubulin nucleotide-binding domain-like"/>
    <property type="match status" value="2"/>
</dbReference>
<accession>A0A7R8Z9Y5</accession>
<dbReference type="Gene3D" id="3.40.50.1440">
    <property type="entry name" value="Tubulin/FtsZ, GTPase domain"/>
    <property type="match status" value="1"/>
</dbReference>
<dbReference type="SMART" id="SM00864">
    <property type="entry name" value="Tubulin"/>
    <property type="match status" value="1"/>
</dbReference>
<dbReference type="Gene3D" id="1.10.287.600">
    <property type="entry name" value="Helix hairpin bin"/>
    <property type="match status" value="1"/>
</dbReference>
<protein>
    <recommendedName>
        <fullName evidence="6">Tubulin/FtsZ GTPase domain-containing protein</fullName>
    </recommendedName>
</protein>
<dbReference type="SUPFAM" id="SSF55307">
    <property type="entry name" value="Tubulin C-terminal domain-like"/>
    <property type="match status" value="1"/>
</dbReference>
<organism evidence="7">
    <name type="scientific">Timema douglasi</name>
    <name type="common">Walking stick</name>
    <dbReference type="NCBI Taxonomy" id="61478"/>
    <lineage>
        <taxon>Eukaryota</taxon>
        <taxon>Metazoa</taxon>
        <taxon>Ecdysozoa</taxon>
        <taxon>Arthropoda</taxon>
        <taxon>Hexapoda</taxon>
        <taxon>Insecta</taxon>
        <taxon>Pterygota</taxon>
        <taxon>Neoptera</taxon>
        <taxon>Polyneoptera</taxon>
        <taxon>Phasmatodea</taxon>
        <taxon>Timematodea</taxon>
        <taxon>Timematoidea</taxon>
        <taxon>Timematidae</taxon>
        <taxon>Timema</taxon>
    </lineage>
</organism>
<gene>
    <name evidence="7" type="ORF">TDIB3V08_LOCUS7913</name>
</gene>
<dbReference type="GO" id="GO:0005525">
    <property type="term" value="F:GTP binding"/>
    <property type="evidence" value="ECO:0007669"/>
    <property type="project" value="UniProtKB-UniRule"/>
</dbReference>
<dbReference type="InterPro" id="IPR018316">
    <property type="entry name" value="Tubulin/FtsZ_2-layer-sand-dom"/>
</dbReference>
<evidence type="ECO:0000313" key="7">
    <source>
        <dbReference type="EMBL" id="CAD7201719.1"/>
    </source>
</evidence>
<evidence type="ECO:0000256" key="3">
    <source>
        <dbReference type="ARBA" id="ARBA00022741"/>
    </source>
</evidence>
<dbReference type="PROSITE" id="PS00227">
    <property type="entry name" value="TUBULIN"/>
    <property type="match status" value="1"/>
</dbReference>
<dbReference type="Gene3D" id="3.30.1330.20">
    <property type="entry name" value="Tubulin/FtsZ, C-terminal domain"/>
    <property type="match status" value="1"/>
</dbReference>
<dbReference type="GO" id="GO:0005874">
    <property type="term" value="C:microtubule"/>
    <property type="evidence" value="ECO:0007669"/>
    <property type="project" value="UniProtKB-KW"/>
</dbReference>
<dbReference type="PRINTS" id="PR01519">
    <property type="entry name" value="EPSLNTUBULIN"/>
</dbReference>
<dbReference type="InterPro" id="IPR023123">
    <property type="entry name" value="Tubulin_C"/>
</dbReference>
<proteinExistence type="inferred from homology"/>
<name>A0A7R8Z9Y5_TIMDO</name>
<dbReference type="InterPro" id="IPR037103">
    <property type="entry name" value="Tubulin/FtsZ-like_C"/>
</dbReference>
<dbReference type="InterPro" id="IPR036525">
    <property type="entry name" value="Tubulin/FtsZ_GTPase_sf"/>
</dbReference>
<dbReference type="InterPro" id="IPR008280">
    <property type="entry name" value="Tub_FtsZ_C"/>
</dbReference>
<feature type="domain" description="Tubulin/FtsZ GTPase" evidence="6">
    <location>
        <begin position="58"/>
        <end position="326"/>
    </location>
</feature>
<dbReference type="AlphaFoldDB" id="A0A7R8Z9Y5"/>
<dbReference type="InterPro" id="IPR017975">
    <property type="entry name" value="Tubulin_CS"/>
</dbReference>
<evidence type="ECO:0000256" key="2">
    <source>
        <dbReference type="ARBA" id="ARBA00022701"/>
    </source>
</evidence>
<dbReference type="InterPro" id="IPR004057">
    <property type="entry name" value="Epsilon_tubulin"/>
</dbReference>
<keyword evidence="4 5" id="KW-0342">GTP-binding</keyword>
<keyword evidence="2 5" id="KW-0493">Microtubule</keyword>
<sequence>MVVGQCGNQIGEAFWKLALHEHGIQTLRNANPQLPPRHSHSKLFDAFHSFFYIPENNVSKLRTLADLETCKIKARAVCIDMEDSVVARFQTGSLRHLFDETCLITNYPGSDKRAEGYYTHGGRYKDRIVEAVRKAAEKCDNLHGFLMLFSLGGGTGSGLGCATLGFLEDSFPRVDRGSEPAFAWRERGKPFRKNHPQFTRPRFGTSISPSSAVELNTTSALANYATETGYSYSLIDLVELFVTCVYPAGNEDVVTAPYNVTLATRELSRHATCVFPVHNKALMDICDRLRSGVESTETAKFVATCKPFQDMNSIVVNMLLHLTRQGDLLNGALSRNNQLLKVDPMSGTLMSSAIIGRGALSMTDMRTNVAKLYERGRFVPWGRDAIKVGLCSVPPAVHPSALLCLLNSSNMSTLFQDVAGKFNRLYRRGAHLHHYLGVNEFEKDNFTESINSLMETATKYSSVENVKPIFRPRVSV</sequence>
<evidence type="ECO:0000256" key="4">
    <source>
        <dbReference type="ARBA" id="ARBA00023134"/>
    </source>
</evidence>
<comment type="similarity">
    <text evidence="1 5">Belongs to the tubulin family.</text>
</comment>
<evidence type="ECO:0000259" key="6">
    <source>
        <dbReference type="SMART" id="SM00864"/>
    </source>
</evidence>
<dbReference type="GO" id="GO:0007017">
    <property type="term" value="P:microtubule-based process"/>
    <property type="evidence" value="ECO:0007669"/>
    <property type="project" value="InterPro"/>
</dbReference>
<reference evidence="7" key="1">
    <citation type="submission" date="2020-11" db="EMBL/GenBank/DDBJ databases">
        <authorList>
            <person name="Tran Van P."/>
        </authorList>
    </citation>
    <scope>NUCLEOTIDE SEQUENCE</scope>
</reference>
<dbReference type="PRINTS" id="PR01161">
    <property type="entry name" value="TUBULIN"/>
</dbReference>